<dbReference type="EMBL" id="JACIDX010000017">
    <property type="protein sequence ID" value="MBB3956870.1"/>
    <property type="molecule type" value="Genomic_DNA"/>
</dbReference>
<name>A0A7W6CN82_9SPHN</name>
<keyword evidence="3" id="KW-1185">Reference proteome</keyword>
<dbReference type="AlphaFoldDB" id="A0A7W6CN82"/>
<dbReference type="Proteomes" id="UP000548867">
    <property type="component" value="Unassembled WGS sequence"/>
</dbReference>
<comment type="caution">
    <text evidence="2">The sequence shown here is derived from an EMBL/GenBank/DDBJ whole genome shotgun (WGS) entry which is preliminary data.</text>
</comment>
<proteinExistence type="predicted"/>
<evidence type="ECO:0000256" key="1">
    <source>
        <dbReference type="SAM" id="Coils"/>
    </source>
</evidence>
<keyword evidence="1" id="KW-0175">Coiled coil</keyword>
<evidence type="ECO:0000313" key="3">
    <source>
        <dbReference type="Proteomes" id="UP000548867"/>
    </source>
</evidence>
<dbReference type="RefSeq" id="WP_183627722.1">
    <property type="nucleotide sequence ID" value="NZ_JACIDX010000017.1"/>
</dbReference>
<organism evidence="2 3">
    <name type="scientific">Novosphingobium sediminicola</name>
    <dbReference type="NCBI Taxonomy" id="563162"/>
    <lineage>
        <taxon>Bacteria</taxon>
        <taxon>Pseudomonadati</taxon>
        <taxon>Pseudomonadota</taxon>
        <taxon>Alphaproteobacteria</taxon>
        <taxon>Sphingomonadales</taxon>
        <taxon>Sphingomonadaceae</taxon>
        <taxon>Novosphingobium</taxon>
    </lineage>
</organism>
<sequence>MGNHHAFTLPHIEGSAYNAPTYRGWALDGAGLVGWSAFNGEYEEQLWALTKPALLAQIDAYEDELDRALADAQAHLAAMPATRRAQLEGEWAA</sequence>
<gene>
    <name evidence="2" type="ORF">GGR38_003837</name>
</gene>
<feature type="coiled-coil region" evidence="1">
    <location>
        <begin position="51"/>
        <end position="78"/>
    </location>
</feature>
<accession>A0A7W6CN82</accession>
<protein>
    <submittedName>
        <fullName evidence="2">Uncharacterized protein</fullName>
    </submittedName>
</protein>
<reference evidence="2 3" key="1">
    <citation type="submission" date="2020-08" db="EMBL/GenBank/DDBJ databases">
        <title>Genomic Encyclopedia of Type Strains, Phase IV (KMG-IV): sequencing the most valuable type-strain genomes for metagenomic binning, comparative biology and taxonomic classification.</title>
        <authorList>
            <person name="Goeker M."/>
        </authorList>
    </citation>
    <scope>NUCLEOTIDE SEQUENCE [LARGE SCALE GENOMIC DNA]</scope>
    <source>
        <strain evidence="2 3">DSM 27057</strain>
    </source>
</reference>
<evidence type="ECO:0000313" key="2">
    <source>
        <dbReference type="EMBL" id="MBB3956870.1"/>
    </source>
</evidence>